<comment type="caution">
    <text evidence="2">The sequence shown here is derived from an EMBL/GenBank/DDBJ whole genome shotgun (WGS) entry which is preliminary data.</text>
</comment>
<evidence type="ECO:0000313" key="2">
    <source>
        <dbReference type="EMBL" id="PRO70157.1"/>
    </source>
</evidence>
<keyword evidence="1" id="KW-0472">Membrane</keyword>
<feature type="transmembrane region" description="Helical" evidence="1">
    <location>
        <begin position="76"/>
        <end position="93"/>
    </location>
</feature>
<accession>A0ABX5CRU9</accession>
<keyword evidence="1" id="KW-1133">Transmembrane helix</keyword>
<sequence length="102" mass="11399">MYCGAVLIMPTAALFKSLIEWAVPLYLVAILLVFLDPYFKELRSQQASTNRYIIVILSSGLVAGIISNVFPQAHAWLVSGWFLFFVAYGWPIATKIDRNNGS</sequence>
<keyword evidence="1" id="KW-0812">Transmembrane</keyword>
<proteinExistence type="predicted"/>
<organism evidence="2 3">
    <name type="scientific">Alteromonas gracilis</name>
    <dbReference type="NCBI Taxonomy" id="1479524"/>
    <lineage>
        <taxon>Bacteria</taxon>
        <taxon>Pseudomonadati</taxon>
        <taxon>Pseudomonadota</taxon>
        <taxon>Gammaproteobacteria</taxon>
        <taxon>Alteromonadales</taxon>
        <taxon>Alteromonadaceae</taxon>
        <taxon>Alteromonas/Salinimonas group</taxon>
        <taxon>Alteromonas</taxon>
    </lineage>
</organism>
<dbReference type="EMBL" id="PVNO01000008">
    <property type="protein sequence ID" value="PRO70157.1"/>
    <property type="molecule type" value="Genomic_DNA"/>
</dbReference>
<evidence type="ECO:0000313" key="3">
    <source>
        <dbReference type="Proteomes" id="UP000239539"/>
    </source>
</evidence>
<keyword evidence="3" id="KW-1185">Reference proteome</keyword>
<protein>
    <recommendedName>
        <fullName evidence="4">Permease</fullName>
    </recommendedName>
</protein>
<feature type="transmembrane region" description="Helical" evidence="1">
    <location>
        <begin position="18"/>
        <end position="39"/>
    </location>
</feature>
<dbReference type="Proteomes" id="UP000239539">
    <property type="component" value="Unassembled WGS sequence"/>
</dbReference>
<evidence type="ECO:0000256" key="1">
    <source>
        <dbReference type="SAM" id="Phobius"/>
    </source>
</evidence>
<reference evidence="3" key="1">
    <citation type="journal article" date="2020" name="Int. J. Syst. Evol. Microbiol.">
        <title>Alteromonas alba sp. nov., a marine bacterium isolated from the seawater of the West Pacific Ocean.</title>
        <authorList>
            <person name="Sun C."/>
            <person name="Wu Y.-H."/>
            <person name="Xamxidin M."/>
            <person name="Cheng H."/>
            <person name="Xu X.-W."/>
        </authorList>
    </citation>
    <scope>NUCLEOTIDE SEQUENCE [LARGE SCALE GENOMIC DNA]</scope>
    <source>
        <strain evidence="3">9a2</strain>
    </source>
</reference>
<evidence type="ECO:0008006" key="4">
    <source>
        <dbReference type="Google" id="ProtNLM"/>
    </source>
</evidence>
<name>A0ABX5CRU9_9ALTE</name>
<feature type="transmembrane region" description="Helical" evidence="1">
    <location>
        <begin position="51"/>
        <end position="70"/>
    </location>
</feature>
<gene>
    <name evidence="2" type="ORF">C6Y39_03945</name>
</gene>